<dbReference type="PROSITE" id="PS51674">
    <property type="entry name" value="4FE4S_WBL"/>
    <property type="match status" value="1"/>
</dbReference>
<comment type="caution">
    <text evidence="2">The sequence shown here is derived from an EMBL/GenBank/DDBJ whole genome shotgun (WGS) entry which is preliminary data.</text>
</comment>
<accession>A0A3N2G6C3</accession>
<keyword evidence="3" id="KW-1185">Reference proteome</keyword>
<protein>
    <submittedName>
        <fullName evidence="2">WhiB family redox-sensing transcriptional regulator</fullName>
    </submittedName>
</protein>
<dbReference type="Pfam" id="PF02467">
    <property type="entry name" value="Whib"/>
    <property type="match status" value="1"/>
</dbReference>
<dbReference type="RefSeq" id="WP_123687560.1">
    <property type="nucleotide sequence ID" value="NZ_RKHY01000002.1"/>
</dbReference>
<gene>
    <name evidence="2" type="ORF">EDD35_7951</name>
</gene>
<organism evidence="2 3">
    <name type="scientific">Amycolatopsis thermoflava</name>
    <dbReference type="NCBI Taxonomy" id="84480"/>
    <lineage>
        <taxon>Bacteria</taxon>
        <taxon>Bacillati</taxon>
        <taxon>Actinomycetota</taxon>
        <taxon>Actinomycetes</taxon>
        <taxon>Pseudonocardiales</taxon>
        <taxon>Pseudonocardiaceae</taxon>
        <taxon>Amycolatopsis</taxon>
        <taxon>Amycolatopsis methanolica group</taxon>
    </lineage>
</organism>
<dbReference type="AlphaFoldDB" id="A0A3N2G6C3"/>
<dbReference type="Proteomes" id="UP000274843">
    <property type="component" value="Unassembled WGS sequence"/>
</dbReference>
<dbReference type="GeneID" id="301849159"/>
<dbReference type="InterPro" id="IPR034768">
    <property type="entry name" value="4FE4S_WBL"/>
</dbReference>
<sequence>MTDLLLIELAWQLDWLRWVPTPTLDRIVRRDGLCFWRSGEAEPPEPSGMELPDRELASAFCAGCPVLDECLELELRSSGEQTLGIWGGMCEDDRRELHRFWLQRGDRAGRRGGEA</sequence>
<evidence type="ECO:0000313" key="2">
    <source>
        <dbReference type="EMBL" id="ROS32191.1"/>
    </source>
</evidence>
<proteinExistence type="predicted"/>
<evidence type="ECO:0000313" key="3">
    <source>
        <dbReference type="Proteomes" id="UP000274843"/>
    </source>
</evidence>
<dbReference type="EMBL" id="RKHY01000002">
    <property type="protein sequence ID" value="ROS32191.1"/>
    <property type="molecule type" value="Genomic_DNA"/>
</dbReference>
<feature type="domain" description="4Fe-4S Wbl-type" evidence="1">
    <location>
        <begin position="26"/>
        <end position="96"/>
    </location>
</feature>
<evidence type="ECO:0000259" key="1">
    <source>
        <dbReference type="PROSITE" id="PS51674"/>
    </source>
</evidence>
<reference evidence="2 3" key="1">
    <citation type="submission" date="2018-11" db="EMBL/GenBank/DDBJ databases">
        <title>Sequencing the genomes of 1000 actinobacteria strains.</title>
        <authorList>
            <person name="Klenk H.-P."/>
        </authorList>
    </citation>
    <scope>NUCLEOTIDE SEQUENCE [LARGE SCALE GENOMIC DNA]</scope>
    <source>
        <strain evidence="2 3">DSM 44348</strain>
    </source>
</reference>
<name>A0A3N2G6C3_9PSEU</name>